<dbReference type="CDD" id="cd03784">
    <property type="entry name" value="GT1_Gtf-like"/>
    <property type="match status" value="1"/>
</dbReference>
<dbReference type="InterPro" id="IPR002213">
    <property type="entry name" value="UDP_glucos_trans"/>
</dbReference>
<evidence type="ECO:0000256" key="5">
    <source>
        <dbReference type="ARBA" id="ARBA00047606"/>
    </source>
</evidence>
<evidence type="ECO:0000256" key="3">
    <source>
        <dbReference type="ARBA" id="ARBA00022676"/>
    </source>
</evidence>
<dbReference type="GO" id="GO:0047213">
    <property type="term" value="F:anthocyanidin 3-O-glucosyltransferase activity"/>
    <property type="evidence" value="ECO:0007669"/>
    <property type="project" value="UniProtKB-EC"/>
</dbReference>
<keyword evidence="9" id="KW-1185">Reference proteome</keyword>
<dbReference type="FunFam" id="3.40.50.2000:FF:000056">
    <property type="entry name" value="Glycosyltransferase"/>
    <property type="match status" value="1"/>
</dbReference>
<organism evidence="8 9">
    <name type="scientific">Jatropha curcas</name>
    <name type="common">Barbados nut</name>
    <dbReference type="NCBI Taxonomy" id="180498"/>
    <lineage>
        <taxon>Eukaryota</taxon>
        <taxon>Viridiplantae</taxon>
        <taxon>Streptophyta</taxon>
        <taxon>Embryophyta</taxon>
        <taxon>Tracheophyta</taxon>
        <taxon>Spermatophyta</taxon>
        <taxon>Magnoliopsida</taxon>
        <taxon>eudicotyledons</taxon>
        <taxon>Gunneridae</taxon>
        <taxon>Pentapetalae</taxon>
        <taxon>rosids</taxon>
        <taxon>fabids</taxon>
        <taxon>Malpighiales</taxon>
        <taxon>Euphorbiaceae</taxon>
        <taxon>Crotonoideae</taxon>
        <taxon>Jatropheae</taxon>
        <taxon>Jatropha</taxon>
    </lineage>
</organism>
<dbReference type="AlphaFoldDB" id="A0A067L2V9"/>
<comment type="pathway">
    <text evidence="1">Pigment biosynthesis; anthocyanin biosynthesis.</text>
</comment>
<evidence type="ECO:0000256" key="7">
    <source>
        <dbReference type="RuleBase" id="RU362057"/>
    </source>
</evidence>
<evidence type="ECO:0000256" key="2">
    <source>
        <dbReference type="ARBA" id="ARBA00009995"/>
    </source>
</evidence>
<dbReference type="UniPathway" id="UPA00009"/>
<protein>
    <recommendedName>
        <fullName evidence="7">Glycosyltransferase</fullName>
        <ecNumber evidence="7">2.4.1.-</ecNumber>
    </recommendedName>
</protein>
<keyword evidence="4 6" id="KW-0808">Transferase</keyword>
<dbReference type="GO" id="GO:0009718">
    <property type="term" value="P:anthocyanin-containing compound biosynthetic process"/>
    <property type="evidence" value="ECO:0007669"/>
    <property type="project" value="UniProtKB-UniPathway"/>
</dbReference>
<name>A0A067L2V9_JATCU</name>
<dbReference type="SUPFAM" id="SSF53756">
    <property type="entry name" value="UDP-Glycosyltransferase/glycogen phosphorylase"/>
    <property type="match status" value="1"/>
</dbReference>
<dbReference type="EMBL" id="KK914355">
    <property type="protein sequence ID" value="KDP38835.1"/>
    <property type="molecule type" value="Genomic_DNA"/>
</dbReference>
<keyword evidence="3 6" id="KW-0328">Glycosyltransferase</keyword>
<comment type="catalytic activity">
    <reaction evidence="5">
        <text>an anthocyanidin + UDP-alpha-D-glucose + H(+) = an anthocyanidin 3-O-beta-D-glucoside + UDP</text>
        <dbReference type="Rhea" id="RHEA:20093"/>
        <dbReference type="ChEBI" id="CHEBI:15378"/>
        <dbReference type="ChEBI" id="CHEBI:16307"/>
        <dbReference type="ChEBI" id="CHEBI:58223"/>
        <dbReference type="ChEBI" id="CHEBI:58885"/>
        <dbReference type="ChEBI" id="CHEBI:143576"/>
        <dbReference type="EC" id="2.4.1.115"/>
    </reaction>
</comment>
<gene>
    <name evidence="8" type="ORF">JCGZ_04992</name>
</gene>
<dbReference type="Pfam" id="PF00201">
    <property type="entry name" value="UDPGT"/>
    <property type="match status" value="1"/>
</dbReference>
<evidence type="ECO:0000256" key="1">
    <source>
        <dbReference type="ARBA" id="ARBA00004935"/>
    </source>
</evidence>
<reference evidence="8 9" key="1">
    <citation type="journal article" date="2014" name="PLoS ONE">
        <title>Global Analysis of Gene Expression Profiles in Physic Nut (Jatropha curcas L.) Seedlings Exposed to Salt Stress.</title>
        <authorList>
            <person name="Zhang L."/>
            <person name="Zhang C."/>
            <person name="Wu P."/>
            <person name="Chen Y."/>
            <person name="Li M."/>
            <person name="Jiang H."/>
            <person name="Wu G."/>
        </authorList>
    </citation>
    <scope>NUCLEOTIDE SEQUENCE [LARGE SCALE GENOMIC DNA]</scope>
    <source>
        <strain evidence="9">cv. GZQX0401</strain>
        <tissue evidence="8">Young leaves</tissue>
    </source>
</reference>
<dbReference type="PANTHER" id="PTHR48048">
    <property type="entry name" value="GLYCOSYLTRANSFERASE"/>
    <property type="match status" value="1"/>
</dbReference>
<comment type="similarity">
    <text evidence="2 6">Belongs to the UDP-glycosyltransferase family.</text>
</comment>
<dbReference type="Gene3D" id="3.40.50.2000">
    <property type="entry name" value="Glycogen Phosphorylase B"/>
    <property type="match status" value="2"/>
</dbReference>
<evidence type="ECO:0000313" key="9">
    <source>
        <dbReference type="Proteomes" id="UP000027138"/>
    </source>
</evidence>
<accession>A0A067L2V9</accession>
<dbReference type="InterPro" id="IPR035595">
    <property type="entry name" value="UDP_glycos_trans_CS"/>
</dbReference>
<evidence type="ECO:0000256" key="6">
    <source>
        <dbReference type="RuleBase" id="RU003718"/>
    </source>
</evidence>
<dbReference type="Proteomes" id="UP000027138">
    <property type="component" value="Unassembled WGS sequence"/>
</dbReference>
<proteinExistence type="inferred from homology"/>
<dbReference type="InterPro" id="IPR050481">
    <property type="entry name" value="UDP-glycosyltransf_plant"/>
</dbReference>
<evidence type="ECO:0000256" key="4">
    <source>
        <dbReference type="ARBA" id="ARBA00022679"/>
    </source>
</evidence>
<dbReference type="OrthoDB" id="5835829at2759"/>
<dbReference type="EC" id="2.4.1.-" evidence="7"/>
<evidence type="ECO:0000313" key="8">
    <source>
        <dbReference type="EMBL" id="KDP38835.1"/>
    </source>
</evidence>
<sequence>MENAHLVFVPHPVIGHLISTVEVARLLLNRDQRFSISFLIMKLSSSDFKINNYIQSFTASNALPSRIQFIDLPKDEAQISDFTSFIQRQKPHVKDVVSKIIQSKSDSPRLAGFVLDMCCAEMIDVANEFGVPSYIYFTSSAAFLGFSLHVQSIHDEQKVDPAELMNPGAELAISCLANPFPAKAMPYALLRKEWLDSWLDYVRRFKEAKGIMVNTFLELESYAVESFSSDGKTPKVYPVGPILNVGSDEDSNKQQEIMQWLDTQPPTSVVFLCFGSMGSFNVDQVKEIACAVEHSGHRFLWSLRRPSSNVDLFEPPSDYANLQEVLPEGFLDRTVGIGRVIGWAQQEAILAHPAVGGFVSHCGWNSVLESIWYGVPIATWPMYSEQQVIAFEMVIELQLAVEIKMDYRMGSEVIVSSDEIERGIRCVMEHDSERRKKVKKMSEKCRMALKDGGSSFISLGFMIKDVMDNMV</sequence>
<dbReference type="FunFam" id="3.40.50.2000:FF:000080">
    <property type="entry name" value="Glycosyltransferase"/>
    <property type="match status" value="1"/>
</dbReference>
<dbReference type="PROSITE" id="PS00375">
    <property type="entry name" value="UDPGT"/>
    <property type="match status" value="1"/>
</dbReference>
<dbReference type="PANTHER" id="PTHR48048:SF45">
    <property type="entry name" value="GLYCOSYLTRANSFERASE"/>
    <property type="match status" value="1"/>
</dbReference>